<reference evidence="3" key="1">
    <citation type="journal article" date="2006" name="Science">
        <title>Ancient noncoding elements conserved in the human genome.</title>
        <authorList>
            <person name="Venkatesh B."/>
            <person name="Kirkness E.F."/>
            <person name="Loh Y.H."/>
            <person name="Halpern A.L."/>
            <person name="Lee A.P."/>
            <person name="Johnson J."/>
            <person name="Dandona N."/>
            <person name="Viswanathan L.D."/>
            <person name="Tay A."/>
            <person name="Venter J.C."/>
            <person name="Strausberg R.L."/>
            <person name="Brenner S."/>
        </authorList>
    </citation>
    <scope>NUCLEOTIDE SEQUENCE [LARGE SCALE GENOMIC DNA]</scope>
</reference>
<reference evidence="3" key="3">
    <citation type="journal article" date="2014" name="Nature">
        <title>Elephant shark genome provides unique insights into gnathostome evolution.</title>
        <authorList>
            <consortium name="International Elephant Shark Genome Sequencing Consortium"/>
            <person name="Venkatesh B."/>
            <person name="Lee A.P."/>
            <person name="Ravi V."/>
            <person name="Maurya A.K."/>
            <person name="Lian M.M."/>
            <person name="Swann J.B."/>
            <person name="Ohta Y."/>
            <person name="Flajnik M.F."/>
            <person name="Sutoh Y."/>
            <person name="Kasahara M."/>
            <person name="Hoon S."/>
            <person name="Gangu V."/>
            <person name="Roy S.W."/>
            <person name="Irimia M."/>
            <person name="Korzh V."/>
            <person name="Kondrychyn I."/>
            <person name="Lim Z.W."/>
            <person name="Tay B.H."/>
            <person name="Tohari S."/>
            <person name="Kong K.W."/>
            <person name="Ho S."/>
            <person name="Lorente-Galdos B."/>
            <person name="Quilez J."/>
            <person name="Marques-Bonet T."/>
            <person name="Raney B.J."/>
            <person name="Ingham P.W."/>
            <person name="Tay A."/>
            <person name="Hillier L.W."/>
            <person name="Minx P."/>
            <person name="Boehm T."/>
            <person name="Wilson R.K."/>
            <person name="Brenner S."/>
            <person name="Warren W.C."/>
        </authorList>
    </citation>
    <scope>NUCLEOTIDE SEQUENCE [LARGE SCALE GENOMIC DNA]</scope>
</reference>
<keyword evidence="3" id="KW-1185">Reference proteome</keyword>
<dbReference type="AlphaFoldDB" id="A0A4W3ID35"/>
<dbReference type="InParanoid" id="A0A4W3ID35"/>
<feature type="compositionally biased region" description="Polar residues" evidence="1">
    <location>
        <begin position="190"/>
        <end position="210"/>
    </location>
</feature>
<evidence type="ECO:0000313" key="3">
    <source>
        <dbReference type="Proteomes" id="UP000314986"/>
    </source>
</evidence>
<sequence length="210" mass="22852">MYPLCDGKAVESGEDGDGGDRVREPGAEEDILDDLQPMEGRSWNITYYHTALYQEAAGTSKEQAERSPGGAGFYRNILPPKLYTGYCGSMYGYHPFSMGFPVSQGSYKTMSPAICHPRGSIRQPQATLGSFHPNSMLMRDNGYSLHSSYYSPPSFLGPRLFSGPSYLPPLLPPRTVDPASEMEVSAEATPESQDSGICLTSQTSSQEPSN</sequence>
<protein>
    <submittedName>
        <fullName evidence="2">Uncharacterized protein</fullName>
    </submittedName>
</protein>
<evidence type="ECO:0000313" key="2">
    <source>
        <dbReference type="Ensembl" id="ENSCMIP00000026682.1"/>
    </source>
</evidence>
<feature type="region of interest" description="Disordered" evidence="1">
    <location>
        <begin position="172"/>
        <end position="210"/>
    </location>
</feature>
<reference evidence="3" key="2">
    <citation type="journal article" date="2007" name="PLoS Biol.">
        <title>Survey sequencing and comparative analysis of the elephant shark (Callorhinchus milii) genome.</title>
        <authorList>
            <person name="Venkatesh B."/>
            <person name="Kirkness E.F."/>
            <person name="Loh Y.H."/>
            <person name="Halpern A.L."/>
            <person name="Lee A.P."/>
            <person name="Johnson J."/>
            <person name="Dandona N."/>
            <person name="Viswanathan L.D."/>
            <person name="Tay A."/>
            <person name="Venter J.C."/>
            <person name="Strausberg R.L."/>
            <person name="Brenner S."/>
        </authorList>
    </citation>
    <scope>NUCLEOTIDE SEQUENCE [LARGE SCALE GENOMIC DNA]</scope>
</reference>
<feature type="region of interest" description="Disordered" evidence="1">
    <location>
        <begin position="1"/>
        <end position="25"/>
    </location>
</feature>
<dbReference type="Ensembl" id="ENSCMIT00000027112.1">
    <property type="protein sequence ID" value="ENSCMIP00000026682.1"/>
    <property type="gene ID" value="ENSCMIG00000011663.1"/>
</dbReference>
<name>A0A4W3ID35_CALMI</name>
<dbReference type="STRING" id="7868.ENSCMIP00000026682"/>
<reference evidence="2" key="5">
    <citation type="submission" date="2025-09" db="UniProtKB">
        <authorList>
            <consortium name="Ensembl"/>
        </authorList>
    </citation>
    <scope>IDENTIFICATION</scope>
</reference>
<dbReference type="Proteomes" id="UP000314986">
    <property type="component" value="Unassembled WGS sequence"/>
</dbReference>
<reference evidence="2" key="4">
    <citation type="submission" date="2025-08" db="UniProtKB">
        <authorList>
            <consortium name="Ensembl"/>
        </authorList>
    </citation>
    <scope>IDENTIFICATION</scope>
</reference>
<organism evidence="2 3">
    <name type="scientific">Callorhinchus milii</name>
    <name type="common">Ghost shark</name>
    <dbReference type="NCBI Taxonomy" id="7868"/>
    <lineage>
        <taxon>Eukaryota</taxon>
        <taxon>Metazoa</taxon>
        <taxon>Chordata</taxon>
        <taxon>Craniata</taxon>
        <taxon>Vertebrata</taxon>
        <taxon>Chondrichthyes</taxon>
        <taxon>Holocephali</taxon>
        <taxon>Chimaeriformes</taxon>
        <taxon>Callorhinchidae</taxon>
        <taxon>Callorhinchus</taxon>
    </lineage>
</organism>
<accession>A0A4W3ID35</accession>
<proteinExistence type="predicted"/>
<evidence type="ECO:0000256" key="1">
    <source>
        <dbReference type="SAM" id="MobiDB-lite"/>
    </source>
</evidence>